<dbReference type="PROSITE" id="PS00237">
    <property type="entry name" value="G_PROTEIN_RECEP_F1_1"/>
    <property type="match status" value="1"/>
</dbReference>
<evidence type="ECO:0000256" key="7">
    <source>
        <dbReference type="ARBA" id="ARBA00023170"/>
    </source>
</evidence>
<evidence type="ECO:0000256" key="10">
    <source>
        <dbReference type="ARBA" id="ARBA00023305"/>
    </source>
</evidence>
<dbReference type="PANTHER" id="PTHR24240">
    <property type="entry name" value="OPSIN"/>
    <property type="match status" value="1"/>
</dbReference>
<evidence type="ECO:0000256" key="9">
    <source>
        <dbReference type="ARBA" id="ARBA00023224"/>
    </source>
</evidence>
<evidence type="ECO:0000256" key="12">
    <source>
        <dbReference type="SAM" id="Phobius"/>
    </source>
</evidence>
<evidence type="ECO:0000313" key="14">
    <source>
        <dbReference type="EMBL" id="KAK7790053.1"/>
    </source>
</evidence>
<evidence type="ECO:0000256" key="2">
    <source>
        <dbReference type="ARBA" id="ARBA00010663"/>
    </source>
</evidence>
<evidence type="ECO:0000256" key="1">
    <source>
        <dbReference type="ARBA" id="ARBA00004141"/>
    </source>
</evidence>
<keyword evidence="15" id="KW-1185">Reference proteome</keyword>
<accession>A0AAN9V5L6</accession>
<name>A0AAN9V5L6_9ORTH</name>
<proteinExistence type="inferred from homology"/>
<evidence type="ECO:0000256" key="8">
    <source>
        <dbReference type="ARBA" id="ARBA00023180"/>
    </source>
</evidence>
<comment type="similarity">
    <text evidence="2 11">Belongs to the G-protein coupled receptor 1 family.</text>
</comment>
<dbReference type="Pfam" id="PF00001">
    <property type="entry name" value="7tm_1"/>
    <property type="match status" value="1"/>
</dbReference>
<keyword evidence="5 11" id="KW-0297">G-protein coupled receptor</keyword>
<dbReference type="PROSITE" id="PS50262">
    <property type="entry name" value="G_PROTEIN_RECEP_F1_2"/>
    <property type="match status" value="1"/>
</dbReference>
<gene>
    <name evidence="14" type="ORF">R5R35_007429</name>
</gene>
<keyword evidence="8" id="KW-0325">Glycoprotein</keyword>
<dbReference type="GO" id="GO:0004930">
    <property type="term" value="F:G protein-coupled receptor activity"/>
    <property type="evidence" value="ECO:0007669"/>
    <property type="project" value="UniProtKB-KW"/>
</dbReference>
<dbReference type="GO" id="GO:0007601">
    <property type="term" value="P:visual perception"/>
    <property type="evidence" value="ECO:0007669"/>
    <property type="project" value="UniProtKB-KW"/>
</dbReference>
<dbReference type="Proteomes" id="UP001378592">
    <property type="component" value="Unassembled WGS sequence"/>
</dbReference>
<keyword evidence="10" id="KW-0716">Sensory transduction</keyword>
<evidence type="ECO:0000256" key="11">
    <source>
        <dbReference type="RuleBase" id="RU000688"/>
    </source>
</evidence>
<reference evidence="14 15" key="1">
    <citation type="submission" date="2024-03" db="EMBL/GenBank/DDBJ databases">
        <title>The genome assembly and annotation of the cricket Gryllus longicercus Weissman &amp; Gray.</title>
        <authorList>
            <person name="Szrajer S."/>
            <person name="Gray D."/>
            <person name="Ylla G."/>
        </authorList>
    </citation>
    <scope>NUCLEOTIDE SEQUENCE [LARGE SCALE GENOMIC DNA]</scope>
    <source>
        <strain evidence="14">DAG 2021-001</strain>
        <tissue evidence="14">Whole body minus gut</tissue>
    </source>
</reference>
<sequence>MGDGLSHGNAGNESWARRWSPVATHPHWLRFADPAPHVHLVMGALLLAVGAAGVLGNALVLVVFTRFRRLRGPFSAFIVNLAVADLTTSLLHGMVAASCFQGHWIFGTYGCILYAFGVGYFGLLSIVTLSAIAVERYLVITAKPMSASWKLSQFGARKVSKNALYY</sequence>
<keyword evidence="4 12" id="KW-1133">Transmembrane helix</keyword>
<protein>
    <recommendedName>
        <fullName evidence="13">G-protein coupled receptors family 1 profile domain-containing protein</fullName>
    </recommendedName>
</protein>
<dbReference type="Gene3D" id="1.20.1070.10">
    <property type="entry name" value="Rhodopsin 7-helix transmembrane proteins"/>
    <property type="match status" value="1"/>
</dbReference>
<keyword evidence="10" id="KW-0844">Vision</keyword>
<comment type="caution">
    <text evidence="14">The sequence shown here is derived from an EMBL/GenBank/DDBJ whole genome shotgun (WGS) entry which is preliminary data.</text>
</comment>
<feature type="transmembrane region" description="Helical" evidence="12">
    <location>
        <begin position="38"/>
        <end position="64"/>
    </location>
</feature>
<keyword evidence="9 11" id="KW-0807">Transducer</keyword>
<keyword evidence="6 12" id="KW-0472">Membrane</keyword>
<evidence type="ECO:0000256" key="4">
    <source>
        <dbReference type="ARBA" id="ARBA00022989"/>
    </source>
</evidence>
<feature type="domain" description="G-protein coupled receptors family 1 profile" evidence="13">
    <location>
        <begin position="56"/>
        <end position="166"/>
    </location>
</feature>
<dbReference type="AlphaFoldDB" id="A0AAN9V5L6"/>
<feature type="transmembrane region" description="Helical" evidence="12">
    <location>
        <begin position="76"/>
        <end position="106"/>
    </location>
</feature>
<dbReference type="InterPro" id="IPR050125">
    <property type="entry name" value="GPCR_opsins"/>
</dbReference>
<evidence type="ECO:0000256" key="6">
    <source>
        <dbReference type="ARBA" id="ARBA00023136"/>
    </source>
</evidence>
<evidence type="ECO:0000313" key="15">
    <source>
        <dbReference type="Proteomes" id="UP001378592"/>
    </source>
</evidence>
<evidence type="ECO:0000256" key="3">
    <source>
        <dbReference type="ARBA" id="ARBA00022692"/>
    </source>
</evidence>
<keyword evidence="7 11" id="KW-0675">Receptor</keyword>
<dbReference type="EMBL" id="JAZDUA010000669">
    <property type="protein sequence ID" value="KAK7790053.1"/>
    <property type="molecule type" value="Genomic_DNA"/>
</dbReference>
<evidence type="ECO:0000256" key="5">
    <source>
        <dbReference type="ARBA" id="ARBA00023040"/>
    </source>
</evidence>
<dbReference type="SUPFAM" id="SSF81321">
    <property type="entry name" value="Family A G protein-coupled receptor-like"/>
    <property type="match status" value="1"/>
</dbReference>
<dbReference type="GO" id="GO:0016020">
    <property type="term" value="C:membrane"/>
    <property type="evidence" value="ECO:0007669"/>
    <property type="project" value="UniProtKB-SubCell"/>
</dbReference>
<dbReference type="InterPro" id="IPR017452">
    <property type="entry name" value="GPCR_Rhodpsn_7TM"/>
</dbReference>
<feature type="transmembrane region" description="Helical" evidence="12">
    <location>
        <begin position="112"/>
        <end position="134"/>
    </location>
</feature>
<comment type="subcellular location">
    <subcellularLocation>
        <location evidence="1">Membrane</location>
        <topology evidence="1">Multi-pass membrane protein</topology>
    </subcellularLocation>
</comment>
<organism evidence="14 15">
    <name type="scientific">Gryllus longicercus</name>
    <dbReference type="NCBI Taxonomy" id="2509291"/>
    <lineage>
        <taxon>Eukaryota</taxon>
        <taxon>Metazoa</taxon>
        <taxon>Ecdysozoa</taxon>
        <taxon>Arthropoda</taxon>
        <taxon>Hexapoda</taxon>
        <taxon>Insecta</taxon>
        <taxon>Pterygota</taxon>
        <taxon>Neoptera</taxon>
        <taxon>Polyneoptera</taxon>
        <taxon>Orthoptera</taxon>
        <taxon>Ensifera</taxon>
        <taxon>Gryllidea</taxon>
        <taxon>Grylloidea</taxon>
        <taxon>Gryllidae</taxon>
        <taxon>Gryllinae</taxon>
        <taxon>Gryllus</taxon>
    </lineage>
</organism>
<dbReference type="PRINTS" id="PR00237">
    <property type="entry name" value="GPCRRHODOPSN"/>
</dbReference>
<evidence type="ECO:0000259" key="13">
    <source>
        <dbReference type="PROSITE" id="PS50262"/>
    </source>
</evidence>
<keyword evidence="3 11" id="KW-0812">Transmembrane</keyword>
<dbReference type="InterPro" id="IPR000276">
    <property type="entry name" value="GPCR_Rhodpsn"/>
</dbReference>